<evidence type="ECO:0000313" key="19">
    <source>
        <dbReference type="Proteomes" id="UP001153712"/>
    </source>
</evidence>
<dbReference type="GO" id="GO:0042562">
    <property type="term" value="F:hormone binding"/>
    <property type="evidence" value="ECO:0007669"/>
    <property type="project" value="TreeGrafter"/>
</dbReference>
<evidence type="ECO:0000256" key="17">
    <source>
        <dbReference type="ARBA" id="ARBA00093650"/>
    </source>
</evidence>
<dbReference type="Proteomes" id="UP001153712">
    <property type="component" value="Chromosome 9"/>
</dbReference>
<reference evidence="18" key="1">
    <citation type="submission" date="2022-01" db="EMBL/GenBank/DDBJ databases">
        <authorList>
            <person name="King R."/>
        </authorList>
    </citation>
    <scope>NUCLEOTIDE SEQUENCE</scope>
</reference>
<name>A0A9N9XUS8_PHYSR</name>
<comment type="catalytic activity">
    <reaction evidence="7">
        <text>L-proline + NADP(+) = 1-pyrroline-2-carboxylate + NADPH + H(+)</text>
        <dbReference type="Rhea" id="RHEA:20317"/>
        <dbReference type="ChEBI" id="CHEBI:15378"/>
        <dbReference type="ChEBI" id="CHEBI:39785"/>
        <dbReference type="ChEBI" id="CHEBI:57783"/>
        <dbReference type="ChEBI" id="CHEBI:58349"/>
        <dbReference type="ChEBI" id="CHEBI:60039"/>
        <dbReference type="EC" id="1.5.1.1"/>
    </reaction>
    <physiologicalReaction direction="right-to-left" evidence="7">
        <dbReference type="Rhea" id="RHEA:20319"/>
    </physiologicalReaction>
</comment>
<comment type="catalytic activity">
    <reaction evidence="10">
        <text>(R)-lanthionine ketimine + NADPH + 2 H(+) = (3R,5R)-1,4-thiomorpholine-3,5-dicarboxylate + NADP(+)</text>
        <dbReference type="Rhea" id="RHEA:68040"/>
        <dbReference type="ChEBI" id="CHEBI:15378"/>
        <dbReference type="ChEBI" id="CHEBI:57783"/>
        <dbReference type="ChEBI" id="CHEBI:58349"/>
        <dbReference type="ChEBI" id="CHEBI:176891"/>
        <dbReference type="ChEBI" id="CHEBI:176892"/>
    </reaction>
    <physiologicalReaction direction="left-to-right" evidence="10">
        <dbReference type="Rhea" id="RHEA:68041"/>
    </physiologicalReaction>
</comment>
<keyword evidence="19" id="KW-1185">Reference proteome</keyword>
<evidence type="ECO:0000313" key="18">
    <source>
        <dbReference type="EMBL" id="CAG9865160.1"/>
    </source>
</evidence>
<comment type="catalytic activity">
    <reaction evidence="9">
        <text>(S)-cystathionine ketimine + NADPH + 2 H(+) = (3R,5S)-2,3,5,6,7-pentahydro-1,4-thiazepine-3,5-dicarboxylate + NADP(+)</text>
        <dbReference type="Rhea" id="RHEA:68036"/>
        <dbReference type="ChEBI" id="CHEBI:15378"/>
        <dbReference type="ChEBI" id="CHEBI:57783"/>
        <dbReference type="ChEBI" id="CHEBI:58349"/>
        <dbReference type="ChEBI" id="CHEBI:176808"/>
        <dbReference type="ChEBI" id="CHEBI:176810"/>
    </reaction>
    <physiologicalReaction direction="left-to-right" evidence="9">
        <dbReference type="Rhea" id="RHEA:68037"/>
    </physiologicalReaction>
</comment>
<evidence type="ECO:0000256" key="8">
    <source>
        <dbReference type="ARBA" id="ARBA00093226"/>
    </source>
</evidence>
<dbReference type="PANTHER" id="PTHR13812:SF19">
    <property type="entry name" value="KETIMINE REDUCTASE MU-CRYSTALLIN"/>
    <property type="match status" value="1"/>
</dbReference>
<evidence type="ECO:0000256" key="16">
    <source>
        <dbReference type="ARBA" id="ARBA00093598"/>
    </source>
</evidence>
<proteinExistence type="inferred from homology"/>
<evidence type="ECO:0000256" key="6">
    <source>
        <dbReference type="ARBA" id="ARBA00093197"/>
    </source>
</evidence>
<comment type="catalytic activity">
    <reaction evidence="6">
        <text>Delta(2)-thiazoline-2-carboxylate + NADPH + 2 H(+) = L-thiazolidine-2-carboxylate + NADP(+)</text>
        <dbReference type="Rhea" id="RHEA:68072"/>
        <dbReference type="ChEBI" id="CHEBI:15378"/>
        <dbReference type="ChEBI" id="CHEBI:57783"/>
        <dbReference type="ChEBI" id="CHEBI:58349"/>
        <dbReference type="ChEBI" id="CHEBI:176895"/>
        <dbReference type="ChEBI" id="CHEBI:176896"/>
    </reaction>
    <physiologicalReaction direction="left-to-right" evidence="6">
        <dbReference type="Rhea" id="RHEA:68073"/>
    </physiologicalReaction>
</comment>
<dbReference type="GO" id="GO:0047127">
    <property type="term" value="F:thiomorpholine-carboxylate dehydrogenase activity"/>
    <property type="evidence" value="ECO:0007669"/>
    <property type="project" value="UniProtKB-EC"/>
</dbReference>
<evidence type="ECO:0000256" key="13">
    <source>
        <dbReference type="ARBA" id="ARBA00093264"/>
    </source>
</evidence>
<evidence type="ECO:0000256" key="5">
    <source>
        <dbReference type="ARBA" id="ARBA00093190"/>
    </source>
</evidence>
<comment type="catalytic activity">
    <reaction evidence="12">
        <text>(3R)-1,4-thiomorpholine-3-carboxylate + NADP(+) = 3,4-dehydrothiomorpholine-3-carboxylate + NADPH + 2 H(+)</text>
        <dbReference type="Rhea" id="RHEA:12500"/>
        <dbReference type="ChEBI" id="CHEBI:15378"/>
        <dbReference type="ChEBI" id="CHEBI:57783"/>
        <dbReference type="ChEBI" id="CHEBI:58349"/>
        <dbReference type="ChEBI" id="CHEBI:58517"/>
        <dbReference type="ChEBI" id="CHEBI:176873"/>
        <dbReference type="EC" id="1.5.1.25"/>
    </reaction>
    <physiologicalReaction direction="right-to-left" evidence="12">
        <dbReference type="Rhea" id="RHEA:12502"/>
    </physiologicalReaction>
</comment>
<protein>
    <recommendedName>
        <fullName evidence="3">Ketimine reductase mu-crystallin</fullName>
        <ecNumber evidence="16">1.5.1.1</ecNumber>
        <ecNumber evidence="2">1.5.1.25</ecNumber>
    </recommendedName>
    <alternativeName>
        <fullName evidence="17">1-piperideine-2-carboxylate/1-pyrroline-2-carboxylate reductase</fullName>
    </alternativeName>
    <alternativeName>
        <fullName evidence="4">NADP-regulated thyroid-hormone-binding protein</fullName>
    </alternativeName>
</protein>
<evidence type="ECO:0000256" key="11">
    <source>
        <dbReference type="ARBA" id="ARBA00093250"/>
    </source>
</evidence>
<evidence type="ECO:0000256" key="12">
    <source>
        <dbReference type="ARBA" id="ARBA00093263"/>
    </source>
</evidence>
<dbReference type="OrthoDB" id="41492at2759"/>
<dbReference type="PANTHER" id="PTHR13812">
    <property type="entry name" value="KETIMINE REDUCTASE MU-CRYSTALLIN"/>
    <property type="match status" value="1"/>
</dbReference>
<comment type="catalytic activity">
    <reaction evidence="13">
        <text>L-proline + NAD(+) = 1-pyrroline-2-carboxylate + NADH + H(+)</text>
        <dbReference type="Rhea" id="RHEA:20321"/>
        <dbReference type="ChEBI" id="CHEBI:15378"/>
        <dbReference type="ChEBI" id="CHEBI:39785"/>
        <dbReference type="ChEBI" id="CHEBI:57540"/>
        <dbReference type="ChEBI" id="CHEBI:57945"/>
        <dbReference type="ChEBI" id="CHEBI:60039"/>
        <dbReference type="EC" id="1.5.1.1"/>
    </reaction>
    <physiologicalReaction direction="right-to-left" evidence="13">
        <dbReference type="Rhea" id="RHEA:20323"/>
    </physiologicalReaction>
</comment>
<dbReference type="PIRSF" id="PIRSF001439">
    <property type="entry name" value="CryM"/>
    <property type="match status" value="1"/>
</dbReference>
<comment type="similarity">
    <text evidence="1">Belongs to the ornithine cyclodeaminase/mu-crystallin family.</text>
</comment>
<sequence length="320" mass="35600">MIVIDENMVLKLLDWDKTFQAMEVAMRRCTEKRIVQTARSKTQVLDKPNLLVSMPGYLEDSTFGALGCKLVTFFPTNSNLPKPLPTVMASILLFDETTGLPKAYVGGFEITKWRTAAASAVATQHIYAKRSKPLRVLAILGAGEQGRAHADCFKHCFNFQEIRVWNRTASKAKSLVDEYNKKYNTNIFKHCESNEKCVRGADVIVAVTNTSEPIVMADWVKAGAHINSVGLGKTHHSEVEEKLYFDADVYIDHWEGARAELSGLIKAGVQFKGEVGSVIANEVQTEDANRVTIFQSLGMAVEDCAMGRLIYDTYLKTHSN</sequence>
<dbReference type="AlphaFoldDB" id="A0A9N9XUS8"/>
<dbReference type="InterPro" id="IPR036291">
    <property type="entry name" value="NAD(P)-bd_dom_sf"/>
</dbReference>
<organism evidence="18 19">
    <name type="scientific">Phyllotreta striolata</name>
    <name type="common">Striped flea beetle</name>
    <name type="synonym">Crioceris striolata</name>
    <dbReference type="NCBI Taxonomy" id="444603"/>
    <lineage>
        <taxon>Eukaryota</taxon>
        <taxon>Metazoa</taxon>
        <taxon>Ecdysozoa</taxon>
        <taxon>Arthropoda</taxon>
        <taxon>Hexapoda</taxon>
        <taxon>Insecta</taxon>
        <taxon>Pterygota</taxon>
        <taxon>Neoptera</taxon>
        <taxon>Endopterygota</taxon>
        <taxon>Coleoptera</taxon>
        <taxon>Polyphaga</taxon>
        <taxon>Cucujiformia</taxon>
        <taxon>Chrysomeloidea</taxon>
        <taxon>Chrysomelidae</taxon>
        <taxon>Galerucinae</taxon>
        <taxon>Alticini</taxon>
        <taxon>Phyllotreta</taxon>
    </lineage>
</organism>
<dbReference type="Gene3D" id="3.30.1780.10">
    <property type="entry name" value="ornithine cyclodeaminase, domain 1"/>
    <property type="match status" value="1"/>
</dbReference>
<evidence type="ECO:0000256" key="2">
    <source>
        <dbReference type="ARBA" id="ARBA00012883"/>
    </source>
</evidence>
<dbReference type="SUPFAM" id="SSF51735">
    <property type="entry name" value="NAD(P)-binding Rossmann-fold domains"/>
    <property type="match status" value="1"/>
</dbReference>
<comment type="subunit">
    <text evidence="15">Homodimer. Binds the thyroid hormone triiodothyronine (T3); T3 binding inhibits enzymatic activity.</text>
</comment>
<evidence type="ECO:0000256" key="4">
    <source>
        <dbReference type="ARBA" id="ARBA00033420"/>
    </source>
</evidence>
<dbReference type="Gene3D" id="3.40.50.720">
    <property type="entry name" value="NAD(P)-binding Rossmann-like Domain"/>
    <property type="match status" value="1"/>
</dbReference>
<comment type="catalytic activity">
    <reaction evidence="5">
        <text>L-pipecolate + NAD(+) = Delta(1)-piperideine-2-carboxylate + NADH + H(+)</text>
        <dbReference type="Rhea" id="RHEA:30807"/>
        <dbReference type="ChEBI" id="CHEBI:15378"/>
        <dbReference type="ChEBI" id="CHEBI:57540"/>
        <dbReference type="ChEBI" id="CHEBI:57945"/>
        <dbReference type="ChEBI" id="CHEBI:61185"/>
        <dbReference type="ChEBI" id="CHEBI:77631"/>
        <dbReference type="EC" id="1.5.1.1"/>
    </reaction>
    <physiologicalReaction direction="right-to-left" evidence="5">
        <dbReference type="Rhea" id="RHEA:30809"/>
    </physiologicalReaction>
</comment>
<comment type="catalytic activity">
    <reaction evidence="14">
        <text>L-pipecolate + NADP(+) = Delta(1)-piperideine-2-carboxylate + NADPH + H(+)</text>
        <dbReference type="Rhea" id="RHEA:12524"/>
        <dbReference type="ChEBI" id="CHEBI:15378"/>
        <dbReference type="ChEBI" id="CHEBI:57783"/>
        <dbReference type="ChEBI" id="CHEBI:58349"/>
        <dbReference type="ChEBI" id="CHEBI:61185"/>
        <dbReference type="ChEBI" id="CHEBI:77631"/>
        <dbReference type="EC" id="1.5.1.1"/>
    </reaction>
    <physiologicalReaction direction="right-to-left" evidence="14">
        <dbReference type="Rhea" id="RHEA:12526"/>
    </physiologicalReaction>
</comment>
<evidence type="ECO:0000256" key="7">
    <source>
        <dbReference type="ARBA" id="ARBA00093203"/>
    </source>
</evidence>
<dbReference type="EC" id="1.5.1.1" evidence="16"/>
<dbReference type="Pfam" id="PF02423">
    <property type="entry name" value="OCD_Mu_crystall"/>
    <property type="match status" value="1"/>
</dbReference>
<dbReference type="GO" id="GO:0005737">
    <property type="term" value="C:cytoplasm"/>
    <property type="evidence" value="ECO:0007669"/>
    <property type="project" value="TreeGrafter"/>
</dbReference>
<evidence type="ECO:0000256" key="9">
    <source>
        <dbReference type="ARBA" id="ARBA00093227"/>
    </source>
</evidence>
<evidence type="ECO:0000256" key="1">
    <source>
        <dbReference type="ARBA" id="ARBA00008903"/>
    </source>
</evidence>
<dbReference type="GO" id="GO:0050241">
    <property type="term" value="F:pyrroline-2-carboxylate reductase activity"/>
    <property type="evidence" value="ECO:0007669"/>
    <property type="project" value="UniProtKB-EC"/>
</dbReference>
<dbReference type="EC" id="1.5.1.25" evidence="2"/>
<accession>A0A9N9XUS8</accession>
<evidence type="ECO:0000256" key="3">
    <source>
        <dbReference type="ARBA" id="ARBA00015173"/>
    </source>
</evidence>
<evidence type="ECO:0000256" key="14">
    <source>
        <dbReference type="ARBA" id="ARBA00093273"/>
    </source>
</evidence>
<comment type="catalytic activity">
    <reaction evidence="11">
        <text>(S)-cystathionine ketimine + NADH + 2 H(+) = (3R,5S)-2,3,5,6,7-pentahydro-1,4-thiazepine-3,5-dicarboxylate + NAD(+)</text>
        <dbReference type="Rhea" id="RHEA:68032"/>
        <dbReference type="ChEBI" id="CHEBI:15378"/>
        <dbReference type="ChEBI" id="CHEBI:57540"/>
        <dbReference type="ChEBI" id="CHEBI:57945"/>
        <dbReference type="ChEBI" id="CHEBI:176808"/>
        <dbReference type="ChEBI" id="CHEBI:176810"/>
    </reaction>
    <physiologicalReaction direction="left-to-right" evidence="11">
        <dbReference type="Rhea" id="RHEA:68033"/>
    </physiologicalReaction>
</comment>
<dbReference type="InterPro" id="IPR003462">
    <property type="entry name" value="ODC_Mu_crystall"/>
</dbReference>
<comment type="catalytic activity">
    <reaction evidence="8">
        <text>(3R)-1,4-thiomorpholine-3-carboxylate + NAD(+) = 3,4-dehydrothiomorpholine-3-carboxylate + NADH + 2 H(+)</text>
        <dbReference type="Rhea" id="RHEA:12504"/>
        <dbReference type="ChEBI" id="CHEBI:15378"/>
        <dbReference type="ChEBI" id="CHEBI:57540"/>
        <dbReference type="ChEBI" id="CHEBI:57945"/>
        <dbReference type="ChEBI" id="CHEBI:58517"/>
        <dbReference type="ChEBI" id="CHEBI:176873"/>
        <dbReference type="EC" id="1.5.1.25"/>
    </reaction>
    <physiologicalReaction direction="right-to-left" evidence="8">
        <dbReference type="Rhea" id="RHEA:12506"/>
    </physiologicalReaction>
</comment>
<gene>
    <name evidence="18" type="ORF">PHYEVI_LOCUS11404</name>
</gene>
<dbReference type="EMBL" id="OU900102">
    <property type="protein sequence ID" value="CAG9865160.1"/>
    <property type="molecule type" value="Genomic_DNA"/>
</dbReference>
<dbReference type="InterPro" id="IPR023401">
    <property type="entry name" value="ODC_N"/>
</dbReference>
<evidence type="ECO:0000256" key="15">
    <source>
        <dbReference type="ARBA" id="ARBA00093567"/>
    </source>
</evidence>
<evidence type="ECO:0000256" key="10">
    <source>
        <dbReference type="ARBA" id="ARBA00093248"/>
    </source>
</evidence>